<evidence type="ECO:0000259" key="11">
    <source>
        <dbReference type="PROSITE" id="PS50157"/>
    </source>
</evidence>
<dbReference type="OMA" id="IQHHESA"/>
<evidence type="ECO:0000256" key="3">
    <source>
        <dbReference type="ARBA" id="ARBA00022737"/>
    </source>
</evidence>
<dbReference type="InterPro" id="IPR050636">
    <property type="entry name" value="C2H2-ZF_domain-containing"/>
</dbReference>
<protein>
    <recommendedName>
        <fullName evidence="11">C2H2-type domain-containing protein</fullName>
    </recommendedName>
</protein>
<evidence type="ECO:0000256" key="6">
    <source>
        <dbReference type="ARBA" id="ARBA00023015"/>
    </source>
</evidence>
<dbReference type="SMART" id="SM00355">
    <property type="entry name" value="ZnF_C2H2"/>
    <property type="match status" value="2"/>
</dbReference>
<dbReference type="InterPro" id="IPR013087">
    <property type="entry name" value="Znf_C2H2_type"/>
</dbReference>
<reference evidence="12 13" key="1">
    <citation type="journal article" date="2009" name="Nature">
        <title>Evolution of pathogenicity and sexual reproduction in eight Candida genomes.</title>
        <authorList>
            <person name="Butler G."/>
            <person name="Rasmussen M.D."/>
            <person name="Lin M.F."/>
            <person name="Santos M.A."/>
            <person name="Sakthikumar S."/>
            <person name="Munro C.A."/>
            <person name="Rheinbay E."/>
            <person name="Grabherr M."/>
            <person name="Forche A."/>
            <person name="Reedy J.L."/>
            <person name="Agrafioti I."/>
            <person name="Arnaud M.B."/>
            <person name="Bates S."/>
            <person name="Brown A.J."/>
            <person name="Brunke S."/>
            <person name="Costanzo M.C."/>
            <person name="Fitzpatrick D.A."/>
            <person name="de Groot P.W."/>
            <person name="Harris D."/>
            <person name="Hoyer L.L."/>
            <person name="Hube B."/>
            <person name="Klis F.M."/>
            <person name="Kodira C."/>
            <person name="Lennard N."/>
            <person name="Logue M.E."/>
            <person name="Martin R."/>
            <person name="Neiman A.M."/>
            <person name="Nikolaou E."/>
            <person name="Quail M.A."/>
            <person name="Quinn J."/>
            <person name="Santos M.C."/>
            <person name="Schmitzberger F.F."/>
            <person name="Sherlock G."/>
            <person name="Shah P."/>
            <person name="Silverstein K.A."/>
            <person name="Skrzypek M.S."/>
            <person name="Soll D."/>
            <person name="Staggs R."/>
            <person name="Stansfield I."/>
            <person name="Stumpf M.P."/>
            <person name="Sudbery P.E."/>
            <person name="Srikantha T."/>
            <person name="Zeng Q."/>
            <person name="Berman J."/>
            <person name="Berriman M."/>
            <person name="Heitman J."/>
            <person name="Gow N.A."/>
            <person name="Lorenz M.C."/>
            <person name="Birren B.W."/>
            <person name="Kellis M."/>
            <person name="Cuomo C.A."/>
        </authorList>
    </citation>
    <scope>NUCLEOTIDE SEQUENCE [LARGE SCALE GENOMIC DNA]</scope>
    <source>
        <strain evidence="13">ATCC 11503 / BCRC 21390 / CBS 2605 / JCM 1781 / NBRC 1676 / NRRL YB-4239</strain>
    </source>
</reference>
<dbReference type="AlphaFoldDB" id="A5E1E0"/>
<evidence type="ECO:0000313" key="13">
    <source>
        <dbReference type="Proteomes" id="UP000001996"/>
    </source>
</evidence>
<keyword evidence="7" id="KW-0804">Transcription</keyword>
<evidence type="ECO:0000256" key="4">
    <source>
        <dbReference type="ARBA" id="ARBA00022771"/>
    </source>
</evidence>
<dbReference type="VEuPathDB" id="FungiDB:LELG_03427"/>
<evidence type="ECO:0000256" key="9">
    <source>
        <dbReference type="PROSITE-ProRule" id="PRU00042"/>
    </source>
</evidence>
<dbReference type="GeneID" id="5232328"/>
<dbReference type="KEGG" id="lel:PVL30_002922"/>
<accession>A5E1E0</accession>
<dbReference type="OrthoDB" id="8117402at2759"/>
<keyword evidence="8" id="KW-0539">Nucleus</keyword>
<feature type="domain" description="C2H2-type" evidence="11">
    <location>
        <begin position="109"/>
        <end position="136"/>
    </location>
</feature>
<dbReference type="PROSITE" id="PS50157">
    <property type="entry name" value="ZINC_FINGER_C2H2_2"/>
    <property type="match status" value="3"/>
</dbReference>
<evidence type="ECO:0000256" key="10">
    <source>
        <dbReference type="SAM" id="MobiDB-lite"/>
    </source>
</evidence>
<dbReference type="PROSITE" id="PS00028">
    <property type="entry name" value="ZINC_FINGER_C2H2_1"/>
    <property type="match status" value="2"/>
</dbReference>
<feature type="region of interest" description="Disordered" evidence="10">
    <location>
        <begin position="70"/>
        <end position="102"/>
    </location>
</feature>
<dbReference type="Proteomes" id="UP000001996">
    <property type="component" value="Unassembled WGS sequence"/>
</dbReference>
<dbReference type="PANTHER" id="PTHR47772:SF13">
    <property type="entry name" value="GASTRULA ZINC FINGER PROTEIN XLCGF49.1-LIKE-RELATED"/>
    <property type="match status" value="1"/>
</dbReference>
<keyword evidence="4 9" id="KW-0863">Zinc-finger</keyword>
<keyword evidence="6" id="KW-0805">Transcription regulation</keyword>
<dbReference type="EMBL" id="CH981527">
    <property type="protein sequence ID" value="EDK45248.1"/>
    <property type="molecule type" value="Genomic_DNA"/>
</dbReference>
<evidence type="ECO:0000256" key="5">
    <source>
        <dbReference type="ARBA" id="ARBA00022833"/>
    </source>
</evidence>
<dbReference type="Gene3D" id="3.30.160.60">
    <property type="entry name" value="Classic Zinc Finger"/>
    <property type="match status" value="3"/>
</dbReference>
<sequence>MPPLPQPHLYASNTTTMMAPPMPSQQQQQQQHHQSSLTSSTNLQYAPSANTKGEEIDYSSIVSYTISPSLKRKRRQKKSNLVTPSSSLSLSSSSASSSILDPLNRTETYPCPQCDKVFQKPYNLKSHMKTHSTEKPFQCSYCPKTFARSHDKKRHEVLHKGTKNFKCEGYLQDGKTRWGCGKRFARSDALSRHFRTETGWLCIRPLMDEAKRLEEQGFPTNLSKNQSINSNGAGVAGLPRLDEYASGLLQMHQHLQLYTNQQQQQQQQQGTNSGEHNDETYDNSQLIRKMIYNK</sequence>
<keyword evidence="2" id="KW-0479">Metal-binding</keyword>
<gene>
    <name evidence="12" type="ORF">LELG_03427</name>
</gene>
<name>A5E1E0_LODEL</name>
<dbReference type="FunFam" id="3.30.160.60:FF:000870">
    <property type="entry name" value="zinc finger protein 197 isoform X1"/>
    <property type="match status" value="1"/>
</dbReference>
<proteinExistence type="predicted"/>
<keyword evidence="5" id="KW-0862">Zinc</keyword>
<dbReference type="GO" id="GO:0008270">
    <property type="term" value="F:zinc ion binding"/>
    <property type="evidence" value="ECO:0007669"/>
    <property type="project" value="UniProtKB-KW"/>
</dbReference>
<dbReference type="Pfam" id="PF00096">
    <property type="entry name" value="zf-C2H2"/>
    <property type="match status" value="2"/>
</dbReference>
<feature type="domain" description="C2H2-type" evidence="11">
    <location>
        <begin position="137"/>
        <end position="164"/>
    </location>
</feature>
<organism evidence="12 13">
    <name type="scientific">Lodderomyces elongisporus (strain ATCC 11503 / CBS 2605 / JCM 1781 / NBRC 1676 / NRRL YB-4239)</name>
    <name type="common">Yeast</name>
    <name type="synonym">Saccharomyces elongisporus</name>
    <dbReference type="NCBI Taxonomy" id="379508"/>
    <lineage>
        <taxon>Eukaryota</taxon>
        <taxon>Fungi</taxon>
        <taxon>Dikarya</taxon>
        <taxon>Ascomycota</taxon>
        <taxon>Saccharomycotina</taxon>
        <taxon>Pichiomycetes</taxon>
        <taxon>Debaryomycetaceae</taxon>
        <taxon>Candida/Lodderomyces clade</taxon>
        <taxon>Lodderomyces</taxon>
    </lineage>
</organism>
<evidence type="ECO:0000256" key="2">
    <source>
        <dbReference type="ARBA" id="ARBA00022723"/>
    </source>
</evidence>
<dbReference type="eggNOG" id="KOG1721">
    <property type="taxonomic scope" value="Eukaryota"/>
</dbReference>
<evidence type="ECO:0000256" key="8">
    <source>
        <dbReference type="ARBA" id="ARBA00023242"/>
    </source>
</evidence>
<dbReference type="InterPro" id="IPR036236">
    <property type="entry name" value="Znf_C2H2_sf"/>
</dbReference>
<dbReference type="HOGENOM" id="CLU_946883_0_0_1"/>
<keyword evidence="3" id="KW-0677">Repeat</keyword>
<dbReference type="STRING" id="379508.A5E1E0"/>
<dbReference type="PANTHER" id="PTHR47772">
    <property type="entry name" value="ZINC FINGER PROTEIN 200"/>
    <property type="match status" value="1"/>
</dbReference>
<feature type="compositionally biased region" description="Low complexity" evidence="10">
    <location>
        <begin position="85"/>
        <end position="98"/>
    </location>
</feature>
<feature type="compositionally biased region" description="Low complexity" evidence="10">
    <location>
        <begin position="11"/>
        <end position="44"/>
    </location>
</feature>
<keyword evidence="13" id="KW-1185">Reference proteome</keyword>
<evidence type="ECO:0000256" key="1">
    <source>
        <dbReference type="ARBA" id="ARBA00004123"/>
    </source>
</evidence>
<dbReference type="SUPFAM" id="SSF57667">
    <property type="entry name" value="beta-beta-alpha zinc fingers"/>
    <property type="match status" value="2"/>
</dbReference>
<feature type="region of interest" description="Disordered" evidence="10">
    <location>
        <begin position="1"/>
        <end position="52"/>
    </location>
</feature>
<feature type="region of interest" description="Disordered" evidence="10">
    <location>
        <begin position="259"/>
        <end position="286"/>
    </location>
</feature>
<dbReference type="InParanoid" id="A5E1E0"/>
<dbReference type="GO" id="GO:0005634">
    <property type="term" value="C:nucleus"/>
    <property type="evidence" value="ECO:0007669"/>
    <property type="project" value="UniProtKB-SubCell"/>
</dbReference>
<evidence type="ECO:0000256" key="7">
    <source>
        <dbReference type="ARBA" id="ARBA00023163"/>
    </source>
</evidence>
<comment type="subcellular location">
    <subcellularLocation>
        <location evidence="1">Nucleus</location>
    </subcellularLocation>
</comment>
<feature type="domain" description="C2H2-type" evidence="11">
    <location>
        <begin position="165"/>
        <end position="199"/>
    </location>
</feature>
<evidence type="ECO:0000313" key="12">
    <source>
        <dbReference type="EMBL" id="EDK45248.1"/>
    </source>
</evidence>